<name>A0A127VIU0_9SPHI</name>
<dbReference type="SUPFAM" id="SSF53756">
    <property type="entry name" value="UDP-Glycosyltransferase/glycogen phosphorylase"/>
    <property type="match status" value="1"/>
</dbReference>
<organism evidence="2 3">
    <name type="scientific">Pedobacter cryoconitis</name>
    <dbReference type="NCBI Taxonomy" id="188932"/>
    <lineage>
        <taxon>Bacteria</taxon>
        <taxon>Pseudomonadati</taxon>
        <taxon>Bacteroidota</taxon>
        <taxon>Sphingobacteriia</taxon>
        <taxon>Sphingobacteriales</taxon>
        <taxon>Sphingobacteriaceae</taxon>
        <taxon>Pedobacter</taxon>
    </lineage>
</organism>
<protein>
    <recommendedName>
        <fullName evidence="1">Glycosyltransferase subfamily 4-like N-terminal domain-containing protein</fullName>
    </recommendedName>
</protein>
<feature type="domain" description="Glycosyltransferase subfamily 4-like N-terminal" evidence="1">
    <location>
        <begin position="68"/>
        <end position="184"/>
    </location>
</feature>
<dbReference type="Gene3D" id="3.40.50.2000">
    <property type="entry name" value="Glycogen Phosphorylase B"/>
    <property type="match status" value="1"/>
</dbReference>
<evidence type="ECO:0000259" key="1">
    <source>
        <dbReference type="Pfam" id="PF13439"/>
    </source>
</evidence>
<sequence length="410" mass="47237">MQRIRMSMSYFNQYGWDAEVVSVDPEYLDFPKDELLIESLPAATKIHYVKAFHKKWTSKIGLGSIALRALLFYLLKVNQLLKKQKFDLIYFSTTQFPICILGAYWKKRFNIPYVIDMQDPWHSDYYQDKPKAQQPPKYWFSYRINKYLEPLAMNHVDGLISVSADYINLLKHRYSRIRHIPQAIITFGAFQKDFDTAKKNQHLFKPLLSSDFINIVYIGRGGYDMHKAITPLIRGLKSGLTIDPLKFSRVRLHFIGTSYAAEGQGKQTILPLAKQYGVEDYVVEITDRISYFHTLVTLQNADALFIPGSDDPKYTASKIYPYLSANKITLAIFNSHSPAMDVLKEYGVKHSYHYDDPTLDHKVNLFLNEVSGKEIPEISYNASTVDKYSAKSMTLHQCSLFNQVLAATSN</sequence>
<proteinExistence type="predicted"/>
<dbReference type="KEGG" id="pcm:AY601_4401"/>
<accession>A0A127VIU0</accession>
<keyword evidence="3" id="KW-1185">Reference proteome</keyword>
<dbReference type="Proteomes" id="UP000071561">
    <property type="component" value="Chromosome"/>
</dbReference>
<evidence type="ECO:0000313" key="2">
    <source>
        <dbReference type="EMBL" id="AMQ01244.1"/>
    </source>
</evidence>
<dbReference type="PATRIC" id="fig|188932.3.peg.4563"/>
<gene>
    <name evidence="2" type="ORF">AY601_4401</name>
</gene>
<dbReference type="EMBL" id="CP014504">
    <property type="protein sequence ID" value="AMQ01244.1"/>
    <property type="molecule type" value="Genomic_DNA"/>
</dbReference>
<evidence type="ECO:0000313" key="3">
    <source>
        <dbReference type="Proteomes" id="UP000071561"/>
    </source>
</evidence>
<dbReference type="InterPro" id="IPR028098">
    <property type="entry name" value="Glyco_trans_4-like_N"/>
</dbReference>
<dbReference type="RefSeq" id="WP_232324646.1">
    <property type="nucleotide sequence ID" value="NZ_CP014504.1"/>
</dbReference>
<dbReference type="Pfam" id="PF13439">
    <property type="entry name" value="Glyco_transf_4"/>
    <property type="match status" value="1"/>
</dbReference>
<reference evidence="2 3" key="1">
    <citation type="submission" date="2016-03" db="EMBL/GenBank/DDBJ databases">
        <title>Complete genome sequence of Pedobacter cryoconitis PAMC 27485.</title>
        <authorList>
            <person name="Lee J."/>
            <person name="Kim O.-S."/>
        </authorList>
    </citation>
    <scope>NUCLEOTIDE SEQUENCE [LARGE SCALE GENOMIC DNA]</scope>
    <source>
        <strain evidence="2 3">PAMC 27485</strain>
    </source>
</reference>
<dbReference type="AlphaFoldDB" id="A0A127VIU0"/>
<dbReference type="GO" id="GO:0016757">
    <property type="term" value="F:glycosyltransferase activity"/>
    <property type="evidence" value="ECO:0007669"/>
    <property type="project" value="UniProtKB-ARBA"/>
</dbReference>